<dbReference type="Proteomes" id="UP000256304">
    <property type="component" value="Unassembled WGS sequence"/>
</dbReference>
<evidence type="ECO:0000313" key="5">
    <source>
        <dbReference type="Proteomes" id="UP000256304"/>
    </source>
</evidence>
<protein>
    <submittedName>
        <fullName evidence="4">Uncharacterized protein DUF4964</fullName>
    </submittedName>
</protein>
<dbReference type="InterPro" id="IPR008928">
    <property type="entry name" value="6-hairpin_glycosidase_sf"/>
</dbReference>
<dbReference type="GO" id="GO:0005975">
    <property type="term" value="P:carbohydrate metabolic process"/>
    <property type="evidence" value="ECO:0007669"/>
    <property type="project" value="InterPro"/>
</dbReference>
<proteinExistence type="predicted"/>
<evidence type="ECO:0000313" key="4">
    <source>
        <dbReference type="EMBL" id="REE81504.1"/>
    </source>
</evidence>
<evidence type="ECO:0000259" key="1">
    <source>
        <dbReference type="Pfam" id="PF16334"/>
    </source>
</evidence>
<gene>
    <name evidence="4" type="ORF">A8990_11828</name>
</gene>
<dbReference type="PANTHER" id="PTHR31987:SF1">
    <property type="entry name" value="GLUTAMINASE A"/>
    <property type="match status" value="1"/>
</dbReference>
<dbReference type="SUPFAM" id="SSF48208">
    <property type="entry name" value="Six-hairpin glycosidases"/>
    <property type="match status" value="1"/>
</dbReference>
<accession>A0A3D9RVD5</accession>
<dbReference type="EMBL" id="QTTN01000018">
    <property type="protein sequence ID" value="REE81504.1"/>
    <property type="molecule type" value="Genomic_DNA"/>
</dbReference>
<sequence length="672" mass="74954">MMRAIRPSSVPLVTVDPYFSVWSAADRLTDDYTRHWTGQRHAMTGLVRIDGKVWRFAGKVEPRADRYYTEPSAMEQTGVIVTPLSTVYTFEAGGIELSVRFLSPLLLDDLDVLSRPASYVSFEAKSIDGNEHELSLYYDVTGEWCVDSPKQAVRCESADSGELLALRMSHEQQAYMNRSGDDHRIDWGYFYLAAKRSDSARMYAGSDDLRKRFARGEQLKGEPSDAPAAQVVADASPVMAVVFGSGSVGASPVSHLAVLAYDDVYAVEYFGDRLQAYWRRNGQGAEEMLAAAFAEYDSLRERCAAFDRQLLEDGEKAGGARYADLLALSYRQSIAAHKLVTDTDGALLFLSKECYSNGCMATVDVSYPSIPLYLLYNPALVEGMIRPILKYSQTDAWPFEFAPHDIGQYPIGNGQVYSENAREGQMPVEECGNMLVMAAAVCLAGGNREYIFDHMTLLGEWASYLLEHGLDPENQLCTDDFAGHLARNANLSVKAIMGVASYAILKQLQGEAEESARYRSAAQDMAAKWGELAADGDHTKLAFGQENEGTWSLKYNLIWDVLFGTNLFDRDMIRKEVAWYLKQSNKYGTPLDSRATYTKSDWLVWSAALAEQGSDFTALVEPIWLMLNDTPDRVPFSDWTDTITTRQLNFQHRSVVGGIFMKVLKDKGTMQL</sequence>
<keyword evidence="5" id="KW-1185">Reference proteome</keyword>
<name>A0A3D9RVD5_9BACL</name>
<dbReference type="Pfam" id="PF16335">
    <property type="entry name" value="GtaA_6_Hairpin"/>
    <property type="match status" value="1"/>
</dbReference>
<feature type="domain" description="Glutaminase A central" evidence="2">
    <location>
        <begin position="319"/>
        <end position="662"/>
    </location>
</feature>
<reference evidence="4 5" key="1">
    <citation type="submission" date="2018-08" db="EMBL/GenBank/DDBJ databases">
        <title>Genomic Encyclopedia of Type Strains, Phase III (KMG-III): the genomes of soil and plant-associated and newly described type strains.</title>
        <authorList>
            <person name="Whitman W."/>
        </authorList>
    </citation>
    <scope>NUCLEOTIDE SEQUENCE [LARGE SCALE GENOMIC DNA]</scope>
    <source>
        <strain evidence="4 5">CGMCC 1.10966</strain>
    </source>
</reference>
<evidence type="ECO:0000259" key="3">
    <source>
        <dbReference type="Pfam" id="PF17168"/>
    </source>
</evidence>
<organism evidence="4 5">
    <name type="scientific">Paenibacillus taihuensis</name>
    <dbReference type="NCBI Taxonomy" id="1156355"/>
    <lineage>
        <taxon>Bacteria</taxon>
        <taxon>Bacillati</taxon>
        <taxon>Bacillota</taxon>
        <taxon>Bacilli</taxon>
        <taxon>Bacillales</taxon>
        <taxon>Paenibacillaceae</taxon>
        <taxon>Paenibacillus</taxon>
    </lineage>
</organism>
<dbReference type="Pfam" id="PF16334">
    <property type="entry name" value="DUF4964"/>
    <property type="match status" value="1"/>
</dbReference>
<dbReference type="InterPro" id="IPR052743">
    <property type="entry name" value="Glutaminase_GtaA"/>
</dbReference>
<dbReference type="InterPro" id="IPR032514">
    <property type="entry name" value="GtaA_central"/>
</dbReference>
<dbReference type="AlphaFoldDB" id="A0A3D9RVD5"/>
<dbReference type="PANTHER" id="PTHR31987">
    <property type="entry name" value="GLUTAMINASE A-RELATED"/>
    <property type="match status" value="1"/>
</dbReference>
<feature type="domain" description="Glutaminase A N-terminal" evidence="3">
    <location>
        <begin position="85"/>
        <end position="313"/>
    </location>
</feature>
<dbReference type="InterPro" id="IPR032515">
    <property type="entry name" value="DUF4964"/>
</dbReference>
<feature type="domain" description="DUF4964" evidence="1">
    <location>
        <begin position="4"/>
        <end position="59"/>
    </location>
</feature>
<evidence type="ECO:0000259" key="2">
    <source>
        <dbReference type="Pfam" id="PF16335"/>
    </source>
</evidence>
<comment type="caution">
    <text evidence="4">The sequence shown here is derived from an EMBL/GenBank/DDBJ whole genome shotgun (WGS) entry which is preliminary data.</text>
</comment>
<dbReference type="RefSeq" id="WP_245996051.1">
    <property type="nucleotide sequence ID" value="NZ_QTTN01000018.1"/>
</dbReference>
<dbReference type="Pfam" id="PF17168">
    <property type="entry name" value="DUF5127"/>
    <property type="match status" value="1"/>
</dbReference>
<dbReference type="InterPro" id="IPR033433">
    <property type="entry name" value="GtaA_N"/>
</dbReference>